<dbReference type="InterPro" id="IPR018485">
    <property type="entry name" value="FGGY_C"/>
</dbReference>
<comment type="caution">
    <text evidence="9">The sequence shown here is derived from an EMBL/GenBank/DDBJ whole genome shotgun (WGS) entry which is preliminary data.</text>
</comment>
<organism evidence="9 10">
    <name type="scientific">Parafannyhessea umbonata</name>
    <dbReference type="NCBI Taxonomy" id="604330"/>
    <lineage>
        <taxon>Bacteria</taxon>
        <taxon>Bacillati</taxon>
        <taxon>Actinomycetota</taxon>
        <taxon>Coriobacteriia</taxon>
        <taxon>Coriobacteriales</taxon>
        <taxon>Atopobiaceae</taxon>
        <taxon>Parafannyhessea</taxon>
    </lineage>
</organism>
<dbReference type="InterPro" id="IPR018484">
    <property type="entry name" value="FGGY_N"/>
</dbReference>
<dbReference type="PIRSF" id="PIRSF000538">
    <property type="entry name" value="GlpK"/>
    <property type="match status" value="1"/>
</dbReference>
<evidence type="ECO:0000256" key="4">
    <source>
        <dbReference type="ARBA" id="ARBA00022777"/>
    </source>
</evidence>
<evidence type="ECO:0000256" key="1">
    <source>
        <dbReference type="ARBA" id="ARBA00009156"/>
    </source>
</evidence>
<dbReference type="RefSeq" id="WP_078686968.1">
    <property type="nucleotide sequence ID" value="NZ_FNWT01000002.1"/>
</dbReference>
<proteinExistence type="inferred from homology"/>
<evidence type="ECO:0000256" key="3">
    <source>
        <dbReference type="ARBA" id="ARBA00022741"/>
    </source>
</evidence>
<keyword evidence="3" id="KW-0547">Nucleotide-binding</keyword>
<evidence type="ECO:0000256" key="2">
    <source>
        <dbReference type="ARBA" id="ARBA00022679"/>
    </source>
</evidence>
<dbReference type="PROSITE" id="PS00933">
    <property type="entry name" value="FGGY_KINASES_1"/>
    <property type="match status" value="1"/>
</dbReference>
<dbReference type="Pfam" id="PF00370">
    <property type="entry name" value="FGGY_N"/>
    <property type="match status" value="1"/>
</dbReference>
<keyword evidence="2" id="KW-0808">Transferase</keyword>
<feature type="domain" description="Carbohydrate kinase FGGY N-terminal" evidence="7">
    <location>
        <begin position="9"/>
        <end position="255"/>
    </location>
</feature>
<dbReference type="PANTHER" id="PTHR10196:SF69">
    <property type="entry name" value="GLYCEROL KINASE"/>
    <property type="match status" value="1"/>
</dbReference>
<dbReference type="InterPro" id="IPR018483">
    <property type="entry name" value="Carb_kinase_FGGY_CS"/>
</dbReference>
<dbReference type="CDD" id="cd07769">
    <property type="entry name" value="ASKHA_NBD_FGGY_GK"/>
    <property type="match status" value="1"/>
</dbReference>
<dbReference type="Gene3D" id="3.30.420.40">
    <property type="match status" value="2"/>
</dbReference>
<evidence type="ECO:0000259" key="7">
    <source>
        <dbReference type="Pfam" id="PF00370"/>
    </source>
</evidence>
<evidence type="ECO:0000313" key="10">
    <source>
        <dbReference type="Proteomes" id="UP000199135"/>
    </source>
</evidence>
<accession>A0A1H6I2Q2</accession>
<name>A0A1H6I2Q2_9ACTN</name>
<evidence type="ECO:0000256" key="5">
    <source>
        <dbReference type="ARBA" id="ARBA00022840"/>
    </source>
</evidence>
<keyword evidence="4 9" id="KW-0418">Kinase</keyword>
<dbReference type="Proteomes" id="UP000199135">
    <property type="component" value="Unassembled WGS sequence"/>
</dbReference>
<evidence type="ECO:0000256" key="6">
    <source>
        <dbReference type="ARBA" id="ARBA00043149"/>
    </source>
</evidence>
<sequence>MGTAKRSLVLAIDQSTQGTKAVLFDAEGNAVEKCARPHTQIVNEQGWVSHDGEEIMTNVLAVARDACKRAGVVSGEVVAVGISNQRETCLAWDRETREPLADAVVWQCGRAKGLLEELAARHAGMAERVRELSGLALSPYFSAPKLAWLLENEPKVAASLERGTLCLGTIDSWLTFKLTEEHAFATEPSNACRTQLLDLGDARWSQELCDLFGVPIDCLPEVRPSDSVFGHTTMGGLFSQAVPVCGILGDSQAALAAQNCLAPGDLKATYGTGSSVMMQVGESPRESSHGLVSSIAWEVGGTRSYVLEGNLNYTGAVISWLKDDMELISDPGEVEGVIARANPDDRAYFVPAFTGLGAPWWDADATGMLTGVTRTTGRAEMVKACAECIPYQIADVIEALREDSGLAIGELRADGGVTRNRYLMQLQADAADLTVVTSSLEELSAAGAAYVAGLSCGLYEGNAIYKRVSHGSYSREMGDAERSRRLDGWHDALSRVRSSRA</sequence>
<evidence type="ECO:0000313" key="9">
    <source>
        <dbReference type="EMBL" id="SEH42357.1"/>
    </source>
</evidence>
<feature type="domain" description="Carbohydrate kinase FGGY C-terminal" evidence="8">
    <location>
        <begin position="267"/>
        <end position="455"/>
    </location>
</feature>
<dbReference type="PANTHER" id="PTHR10196">
    <property type="entry name" value="SUGAR KINASE"/>
    <property type="match status" value="1"/>
</dbReference>
<keyword evidence="10" id="KW-1185">Reference proteome</keyword>
<dbReference type="NCBIfam" id="NF000756">
    <property type="entry name" value="PRK00047.1"/>
    <property type="match status" value="1"/>
</dbReference>
<evidence type="ECO:0000259" key="8">
    <source>
        <dbReference type="Pfam" id="PF02782"/>
    </source>
</evidence>
<reference evidence="9 10" key="1">
    <citation type="submission" date="2016-10" db="EMBL/GenBank/DDBJ databases">
        <authorList>
            <person name="Varghese N."/>
            <person name="Submissions S."/>
        </authorList>
    </citation>
    <scope>NUCLEOTIDE SEQUENCE [LARGE SCALE GENOMIC DNA]</scope>
    <source>
        <strain evidence="9 10">WCP15</strain>
    </source>
</reference>
<dbReference type="EMBL" id="FNWT01000002">
    <property type="protein sequence ID" value="SEH42357.1"/>
    <property type="molecule type" value="Genomic_DNA"/>
</dbReference>
<keyword evidence="5" id="KW-0067">ATP-binding</keyword>
<dbReference type="GO" id="GO:0016301">
    <property type="term" value="F:kinase activity"/>
    <property type="evidence" value="ECO:0007669"/>
    <property type="project" value="UniProtKB-KW"/>
</dbReference>
<gene>
    <name evidence="9" type="ORF">SAMN05216447_10280</name>
</gene>
<protein>
    <recommendedName>
        <fullName evidence="6">ATP:glycerol 3-phosphotransferase</fullName>
    </recommendedName>
</protein>
<dbReference type="InterPro" id="IPR043129">
    <property type="entry name" value="ATPase_NBD"/>
</dbReference>
<comment type="similarity">
    <text evidence="1">Belongs to the FGGY kinase family.</text>
</comment>
<dbReference type="SUPFAM" id="SSF53067">
    <property type="entry name" value="Actin-like ATPase domain"/>
    <property type="match status" value="2"/>
</dbReference>
<dbReference type="Pfam" id="PF02782">
    <property type="entry name" value="FGGY_C"/>
    <property type="match status" value="1"/>
</dbReference>
<dbReference type="InterPro" id="IPR000577">
    <property type="entry name" value="Carb_kinase_FGGY"/>
</dbReference>